<dbReference type="Gene3D" id="3.40.1380.20">
    <property type="entry name" value="Pyruvate kinase, C-terminal domain"/>
    <property type="match status" value="1"/>
</dbReference>
<dbReference type="GO" id="GO:0008986">
    <property type="term" value="F:pyruvate, water dikinase activity"/>
    <property type="evidence" value="ECO:0007669"/>
    <property type="project" value="InterPro"/>
</dbReference>
<proteinExistence type="inferred from homology"/>
<dbReference type="InterPro" id="IPR008279">
    <property type="entry name" value="PEP-util_enz_mobile_dom"/>
</dbReference>
<dbReference type="SUPFAM" id="SSF52009">
    <property type="entry name" value="Phosphohistidine domain"/>
    <property type="match status" value="1"/>
</dbReference>
<dbReference type="InterPro" id="IPR036918">
    <property type="entry name" value="Pyrv_Knase_C_sf"/>
</dbReference>
<dbReference type="InterPro" id="IPR006319">
    <property type="entry name" value="PEP_synth"/>
</dbReference>
<evidence type="ECO:0000313" key="7">
    <source>
        <dbReference type="Proteomes" id="UP000184465"/>
    </source>
</evidence>
<dbReference type="RefSeq" id="WP_242655910.1">
    <property type="nucleotide sequence ID" value="NZ_FRAG01000104.1"/>
</dbReference>
<dbReference type="InterPro" id="IPR015795">
    <property type="entry name" value="Pyrv_Knase_C"/>
</dbReference>
<evidence type="ECO:0000313" key="6">
    <source>
        <dbReference type="EMBL" id="SHK59645.1"/>
    </source>
</evidence>
<dbReference type="SUPFAM" id="SSF52935">
    <property type="entry name" value="PK C-terminal domain-like"/>
    <property type="match status" value="1"/>
</dbReference>
<feature type="domain" description="PEP-utilising enzyme mobile" evidence="4">
    <location>
        <begin position="102"/>
        <end position="173"/>
    </location>
</feature>
<keyword evidence="2" id="KW-0547">Nucleotide-binding</keyword>
<dbReference type="EMBL" id="FRAG01000104">
    <property type="protein sequence ID" value="SHK59645.1"/>
    <property type="molecule type" value="Genomic_DNA"/>
</dbReference>
<name>A0A1M6TRN5_PARC5</name>
<keyword evidence="7" id="KW-1185">Reference proteome</keyword>
<evidence type="ECO:0000256" key="3">
    <source>
        <dbReference type="ARBA" id="ARBA00022840"/>
    </source>
</evidence>
<dbReference type="PANTHER" id="PTHR43030:SF1">
    <property type="entry name" value="PHOSPHOENOLPYRUVATE SYNTHASE"/>
    <property type="match status" value="1"/>
</dbReference>
<dbReference type="Proteomes" id="UP000184465">
    <property type="component" value="Unassembled WGS sequence"/>
</dbReference>
<comment type="similarity">
    <text evidence="1">Belongs to the PEP-utilizing enzyme family.</text>
</comment>
<dbReference type="PANTHER" id="PTHR43030">
    <property type="entry name" value="PHOSPHOENOLPYRUVATE SYNTHASE"/>
    <property type="match status" value="1"/>
</dbReference>
<dbReference type="GO" id="GO:0005524">
    <property type="term" value="F:ATP binding"/>
    <property type="evidence" value="ECO:0007669"/>
    <property type="project" value="UniProtKB-KW"/>
</dbReference>
<dbReference type="AlphaFoldDB" id="A0A1M6TRN5"/>
<feature type="domain" description="Pyruvate kinase C-terminal" evidence="5">
    <location>
        <begin position="2"/>
        <end position="68"/>
    </location>
</feature>
<sequence>SEEVLRRLILVWGVKPVLIRDVDLTDEIFDLSIDKAKEYGYIKSGDLVVITAGVPVGVAGATNLIKVHIVGEILIKGMGVGNNAASGKVCNVRTSSELETKFKEGNVLVTVATDKDMIKYMEKASAIIVEEGGLSSHAAIVGLSLGKPVIVGAENATKLLEDNQVITVDAIRGLVYSGKARVL</sequence>
<organism evidence="6 7">
    <name type="scientific">Paramaledivibacter caminithermalis (strain DSM 15212 / CIP 107654 / DViRD3)</name>
    <name type="common">Clostridium caminithermale</name>
    <dbReference type="NCBI Taxonomy" id="1121301"/>
    <lineage>
        <taxon>Bacteria</taxon>
        <taxon>Bacillati</taxon>
        <taxon>Bacillota</taxon>
        <taxon>Clostridia</taxon>
        <taxon>Peptostreptococcales</taxon>
        <taxon>Caminicellaceae</taxon>
        <taxon>Paramaledivibacter</taxon>
    </lineage>
</organism>
<dbReference type="STRING" id="1121301.SAMN02745912_03774"/>
<dbReference type="InterPro" id="IPR036637">
    <property type="entry name" value="Phosphohistidine_dom_sf"/>
</dbReference>
<keyword evidence="3" id="KW-0067">ATP-binding</keyword>
<reference evidence="6 7" key="1">
    <citation type="submission" date="2016-11" db="EMBL/GenBank/DDBJ databases">
        <authorList>
            <person name="Jaros S."/>
            <person name="Januszkiewicz K."/>
            <person name="Wedrychowicz H."/>
        </authorList>
    </citation>
    <scope>NUCLEOTIDE SEQUENCE [LARGE SCALE GENOMIC DNA]</scope>
    <source>
        <strain evidence="6 7">DSM 15212</strain>
    </source>
</reference>
<protein>
    <submittedName>
        <fullName evidence="6">Phosphohistidine swiveling domain-containing protein</fullName>
    </submittedName>
</protein>
<dbReference type="Gene3D" id="3.50.30.10">
    <property type="entry name" value="Phosphohistidine domain"/>
    <property type="match status" value="1"/>
</dbReference>
<evidence type="ECO:0000256" key="1">
    <source>
        <dbReference type="ARBA" id="ARBA00007837"/>
    </source>
</evidence>
<dbReference type="Pfam" id="PF00391">
    <property type="entry name" value="PEP-utilizers"/>
    <property type="match status" value="1"/>
</dbReference>
<evidence type="ECO:0000259" key="4">
    <source>
        <dbReference type="Pfam" id="PF00391"/>
    </source>
</evidence>
<gene>
    <name evidence="6" type="ORF">SAMN02745912_03774</name>
</gene>
<accession>A0A1M6TRN5</accession>
<dbReference type="Pfam" id="PF02887">
    <property type="entry name" value="PK_C"/>
    <property type="match status" value="1"/>
</dbReference>
<feature type="non-terminal residue" evidence="6">
    <location>
        <position position="1"/>
    </location>
</feature>
<evidence type="ECO:0000259" key="5">
    <source>
        <dbReference type="Pfam" id="PF02887"/>
    </source>
</evidence>
<evidence type="ECO:0000256" key="2">
    <source>
        <dbReference type="ARBA" id="ARBA00022741"/>
    </source>
</evidence>